<evidence type="ECO:0000256" key="3">
    <source>
        <dbReference type="SAM" id="MobiDB-lite"/>
    </source>
</evidence>
<dbReference type="SUPFAM" id="SSF51735">
    <property type="entry name" value="NAD(P)-binding Rossmann-fold domains"/>
    <property type="match status" value="1"/>
</dbReference>
<dbReference type="PANTHER" id="PTHR48107:SF7">
    <property type="entry name" value="RE15974P"/>
    <property type="match status" value="1"/>
</dbReference>
<evidence type="ECO:0000313" key="4">
    <source>
        <dbReference type="EMBL" id="GEB49017.1"/>
    </source>
</evidence>
<dbReference type="PRINTS" id="PR00081">
    <property type="entry name" value="GDHRDH"/>
</dbReference>
<dbReference type="GO" id="GO:0016614">
    <property type="term" value="F:oxidoreductase activity, acting on CH-OH group of donors"/>
    <property type="evidence" value="ECO:0007669"/>
    <property type="project" value="UniProtKB-ARBA"/>
</dbReference>
<gene>
    <name evidence="4" type="ORF">SCA03_15680</name>
</gene>
<dbReference type="AlphaFoldDB" id="A0A4Y3QWG8"/>
<dbReference type="PROSITE" id="PS00061">
    <property type="entry name" value="ADH_SHORT"/>
    <property type="match status" value="1"/>
</dbReference>
<dbReference type="EMBL" id="BJMM01000006">
    <property type="protein sequence ID" value="GEB49017.1"/>
    <property type="molecule type" value="Genomic_DNA"/>
</dbReference>
<keyword evidence="5" id="KW-1185">Reference proteome</keyword>
<dbReference type="InterPro" id="IPR020904">
    <property type="entry name" value="Sc_DH/Rdtase_CS"/>
</dbReference>
<dbReference type="InterPro" id="IPR036291">
    <property type="entry name" value="NAD(P)-bd_dom_sf"/>
</dbReference>
<feature type="region of interest" description="Disordered" evidence="3">
    <location>
        <begin position="1"/>
        <end position="33"/>
    </location>
</feature>
<dbReference type="CDD" id="cd05233">
    <property type="entry name" value="SDR_c"/>
    <property type="match status" value="1"/>
</dbReference>
<comment type="similarity">
    <text evidence="1">Belongs to the short-chain dehydrogenases/reductases (SDR) family.</text>
</comment>
<dbReference type="Gene3D" id="3.40.50.720">
    <property type="entry name" value="NAD(P)-binding Rossmann-like Domain"/>
    <property type="match status" value="1"/>
</dbReference>
<dbReference type="Pfam" id="PF13561">
    <property type="entry name" value="adh_short_C2"/>
    <property type="match status" value="1"/>
</dbReference>
<dbReference type="InterPro" id="IPR002347">
    <property type="entry name" value="SDR_fam"/>
</dbReference>
<evidence type="ECO:0000256" key="2">
    <source>
        <dbReference type="ARBA" id="ARBA00023002"/>
    </source>
</evidence>
<sequence length="283" mass="29685">MHLPGKTVARNRAHAGASLSVNTTQTPESRFAGPRPLALVTGVGRTAGIGAGIARQLAASGWDIAYTYWSPYDARMEWGAEPGAAETIGEDLARHGARTVAIEADLADPAAPDRVLDETEQRLGGVTALVLCHCESVDSGLLDTTVESFDRHFAVNARATWLLIRAYGSRFAGAHGSGRIVGLSSDHTAGNLPYGASKGAMDRIVLAAAREFAHLGVTANVVNPGPVDTGWMSPELQAACRDHTPLGRLGTPQDAAHLVDFLCSPRGQWVNGQLLHSNGGLNA</sequence>
<keyword evidence="2" id="KW-0560">Oxidoreductase</keyword>
<proteinExistence type="inferred from homology"/>
<accession>A0A4Y3QWG8</accession>
<comment type="caution">
    <text evidence="4">The sequence shown here is derived from an EMBL/GenBank/DDBJ whole genome shotgun (WGS) entry which is preliminary data.</text>
</comment>
<name>A0A4Y3QWG8_STRCI</name>
<feature type="compositionally biased region" description="Polar residues" evidence="3">
    <location>
        <begin position="19"/>
        <end position="28"/>
    </location>
</feature>
<evidence type="ECO:0000256" key="1">
    <source>
        <dbReference type="ARBA" id="ARBA00006484"/>
    </source>
</evidence>
<organism evidence="4 5">
    <name type="scientific">Streptomyces cacaoi</name>
    <dbReference type="NCBI Taxonomy" id="1898"/>
    <lineage>
        <taxon>Bacteria</taxon>
        <taxon>Bacillati</taxon>
        <taxon>Actinomycetota</taxon>
        <taxon>Actinomycetes</taxon>
        <taxon>Kitasatosporales</taxon>
        <taxon>Streptomycetaceae</taxon>
        <taxon>Streptomyces</taxon>
    </lineage>
</organism>
<dbReference type="PANTHER" id="PTHR48107">
    <property type="entry name" value="NADPH-DEPENDENT ALDEHYDE REDUCTASE-LIKE PROTEIN, CHLOROPLASTIC-RELATED"/>
    <property type="match status" value="1"/>
</dbReference>
<protein>
    <submittedName>
        <fullName evidence="4">Short-chain dehydrogenase</fullName>
    </submittedName>
</protein>
<reference evidence="4 5" key="1">
    <citation type="submission" date="2019-06" db="EMBL/GenBank/DDBJ databases">
        <title>Whole genome shotgun sequence of Streptomyces cacaoi subsp. cacaoi NBRC 12748.</title>
        <authorList>
            <person name="Hosoyama A."/>
            <person name="Uohara A."/>
            <person name="Ohji S."/>
            <person name="Ichikawa N."/>
        </authorList>
    </citation>
    <scope>NUCLEOTIDE SEQUENCE [LARGE SCALE GENOMIC DNA]</scope>
    <source>
        <strain evidence="4 5">NBRC 12748</strain>
    </source>
</reference>
<evidence type="ECO:0000313" key="5">
    <source>
        <dbReference type="Proteomes" id="UP000319210"/>
    </source>
</evidence>
<dbReference type="Proteomes" id="UP000319210">
    <property type="component" value="Unassembled WGS sequence"/>
</dbReference>